<keyword evidence="5" id="KW-1185">Reference proteome</keyword>
<dbReference type="PANTHER" id="PTHR22550">
    <property type="entry name" value="SPORE GERMINATION PROTEIN"/>
    <property type="match status" value="1"/>
</dbReference>
<dbReference type="OrthoDB" id="1726708at2"/>
<dbReference type="InterPro" id="IPR050768">
    <property type="entry name" value="UPF0353/GerABKA_families"/>
</dbReference>
<feature type="transmembrane region" description="Helical" evidence="3">
    <location>
        <begin position="377"/>
        <end position="396"/>
    </location>
</feature>
<accession>A0A559KDG3</accession>
<keyword evidence="3" id="KW-0812">Transmembrane</keyword>
<name>A0A559KDG3_9BACL</name>
<comment type="caution">
    <text evidence="4">The sequence shown here is derived from an EMBL/GenBank/DDBJ whole genome shotgun (WGS) entry which is preliminary data.</text>
</comment>
<evidence type="ECO:0000313" key="4">
    <source>
        <dbReference type="EMBL" id="TVY10144.1"/>
    </source>
</evidence>
<reference evidence="4 5" key="1">
    <citation type="submission" date="2019-07" db="EMBL/GenBank/DDBJ databases">
        <authorList>
            <person name="Kim J."/>
        </authorList>
    </citation>
    <scope>NUCLEOTIDE SEQUENCE [LARGE SCALE GENOMIC DNA]</scope>
    <source>
        <strain evidence="4 5">JC52</strain>
    </source>
</reference>
<dbReference type="EMBL" id="VNJI01000010">
    <property type="protein sequence ID" value="TVY10144.1"/>
    <property type="molecule type" value="Genomic_DNA"/>
</dbReference>
<keyword evidence="2 3" id="KW-0472">Membrane</keyword>
<proteinExistence type="inferred from homology"/>
<dbReference type="InterPro" id="IPR004995">
    <property type="entry name" value="Spore_Ger"/>
</dbReference>
<feature type="transmembrane region" description="Helical" evidence="3">
    <location>
        <begin position="325"/>
        <end position="342"/>
    </location>
</feature>
<evidence type="ECO:0000256" key="2">
    <source>
        <dbReference type="ARBA" id="ARBA00023136"/>
    </source>
</evidence>
<evidence type="ECO:0000256" key="1">
    <source>
        <dbReference type="ARBA" id="ARBA00005278"/>
    </source>
</evidence>
<comment type="similarity">
    <text evidence="1">Belongs to the GerABKA family.</text>
</comment>
<dbReference type="GO" id="GO:0016020">
    <property type="term" value="C:membrane"/>
    <property type="evidence" value="ECO:0007669"/>
    <property type="project" value="InterPro"/>
</dbReference>
<protein>
    <submittedName>
        <fullName evidence="4">Spore germination protein</fullName>
    </submittedName>
</protein>
<dbReference type="GO" id="GO:0009847">
    <property type="term" value="P:spore germination"/>
    <property type="evidence" value="ECO:0007669"/>
    <property type="project" value="InterPro"/>
</dbReference>
<sequence>MNTLALSEMNEQSFRDWFAMSADVQIRTYDFGTPSYPIPLVLMYCEGMADLSVINELVLTQLQHMLDSFDEIKPELLNKYRTLQLEQITTPDPLVTLQHRLYSGELIIFFEEHKWIFSLDISRPPERGPEESSTEVSIKGPRDGFTENLTTNIALIRKRLKTKSLCIEKFVIGERTQTSVGLIYISDIANPEIIVEAKSWLTAIKADALLTSAQLEIPSTSLFPLFDSVGRPDYVVQSLLRGRFAVLVEGTPMAVIAPANLLLILKSPEDVHLPFFYVSIERLLRLLGLILALFLPGFWIAVSSYNLDQIPFPLLATISSSRLGLPFSGTVDFFLILALFEMFREAGLRLPKPVGQTVAVVGGLIIGDAAIRAGITGPITLVTTAISTISMFTLVNQSLAGTITLFRLLILIASSMFGMFGFMLAVVSLVLYLSTLESFGVSYLAPLSPPKFRNIAAAVLALPWKKLKRRPAFLHPTDPTRQGGDAS</sequence>
<dbReference type="PIRSF" id="PIRSF005690">
    <property type="entry name" value="GerBA"/>
    <property type="match status" value="1"/>
</dbReference>
<evidence type="ECO:0000256" key="3">
    <source>
        <dbReference type="SAM" id="Phobius"/>
    </source>
</evidence>
<dbReference type="AlphaFoldDB" id="A0A559KDG3"/>
<dbReference type="RefSeq" id="WP_144846256.1">
    <property type="nucleotide sequence ID" value="NZ_VNJI01000010.1"/>
</dbReference>
<keyword evidence="3" id="KW-1133">Transmembrane helix</keyword>
<dbReference type="Proteomes" id="UP000317036">
    <property type="component" value="Unassembled WGS sequence"/>
</dbReference>
<feature type="transmembrane region" description="Helical" evidence="3">
    <location>
        <begin position="408"/>
        <end position="433"/>
    </location>
</feature>
<organism evidence="4 5">
    <name type="scientific">Paenibacillus cremeus</name>
    <dbReference type="NCBI Taxonomy" id="2163881"/>
    <lineage>
        <taxon>Bacteria</taxon>
        <taxon>Bacillati</taxon>
        <taxon>Bacillota</taxon>
        <taxon>Bacilli</taxon>
        <taxon>Bacillales</taxon>
        <taxon>Paenibacillaceae</taxon>
        <taxon>Paenibacillus</taxon>
    </lineage>
</organism>
<dbReference type="PANTHER" id="PTHR22550:SF5">
    <property type="entry name" value="LEUCINE ZIPPER PROTEIN 4"/>
    <property type="match status" value="1"/>
</dbReference>
<feature type="transmembrane region" description="Helical" evidence="3">
    <location>
        <begin position="286"/>
        <end position="305"/>
    </location>
</feature>
<evidence type="ECO:0000313" key="5">
    <source>
        <dbReference type="Proteomes" id="UP000317036"/>
    </source>
</evidence>
<dbReference type="Pfam" id="PF03323">
    <property type="entry name" value="GerA"/>
    <property type="match status" value="1"/>
</dbReference>
<gene>
    <name evidence="4" type="ORF">FPZ49_10545</name>
</gene>